<protein>
    <submittedName>
        <fullName evidence="1">Uncharacterized protein</fullName>
    </submittedName>
</protein>
<dbReference type="EMBL" id="ML209391">
    <property type="protein sequence ID" value="TFK58398.1"/>
    <property type="molecule type" value="Genomic_DNA"/>
</dbReference>
<dbReference type="Proteomes" id="UP000308600">
    <property type="component" value="Unassembled WGS sequence"/>
</dbReference>
<sequence>MRVPFDVLFVILERGCTDLDPPAISSFLRSCSLVCQELRSVSQPLLFSEFTRHKAYYSSDLLLETLRDHPHLIPLVKCLWIDKHLLSVPSEVEFLSTILPYVQQLALFSNLTRVRRNSTVDVEIRALEPSFNNVTFLCLSGMVEVSVDVFNHFRALQSLCIRKCTFKSWSTATAATNDTPGLLPIPPSPRPRLTEITLEGSLPGELAIINWFLHPRCAFDLSRLKRFLGNDVSNQHNGYALVERFMERYAPILEDVLLCPADYSTSNACFIRHTSS</sequence>
<gene>
    <name evidence="1" type="ORF">BDN72DRAFT_906775</name>
</gene>
<reference evidence="1 2" key="1">
    <citation type="journal article" date="2019" name="Nat. Ecol. Evol.">
        <title>Megaphylogeny resolves global patterns of mushroom evolution.</title>
        <authorList>
            <person name="Varga T."/>
            <person name="Krizsan K."/>
            <person name="Foldi C."/>
            <person name="Dima B."/>
            <person name="Sanchez-Garcia M."/>
            <person name="Sanchez-Ramirez S."/>
            <person name="Szollosi G.J."/>
            <person name="Szarkandi J.G."/>
            <person name="Papp V."/>
            <person name="Albert L."/>
            <person name="Andreopoulos W."/>
            <person name="Angelini C."/>
            <person name="Antonin V."/>
            <person name="Barry K.W."/>
            <person name="Bougher N.L."/>
            <person name="Buchanan P."/>
            <person name="Buyck B."/>
            <person name="Bense V."/>
            <person name="Catcheside P."/>
            <person name="Chovatia M."/>
            <person name="Cooper J."/>
            <person name="Damon W."/>
            <person name="Desjardin D."/>
            <person name="Finy P."/>
            <person name="Geml J."/>
            <person name="Haridas S."/>
            <person name="Hughes K."/>
            <person name="Justo A."/>
            <person name="Karasinski D."/>
            <person name="Kautmanova I."/>
            <person name="Kiss B."/>
            <person name="Kocsube S."/>
            <person name="Kotiranta H."/>
            <person name="LaButti K.M."/>
            <person name="Lechner B.E."/>
            <person name="Liimatainen K."/>
            <person name="Lipzen A."/>
            <person name="Lukacs Z."/>
            <person name="Mihaltcheva S."/>
            <person name="Morgado L.N."/>
            <person name="Niskanen T."/>
            <person name="Noordeloos M.E."/>
            <person name="Ohm R.A."/>
            <person name="Ortiz-Santana B."/>
            <person name="Ovrebo C."/>
            <person name="Racz N."/>
            <person name="Riley R."/>
            <person name="Savchenko A."/>
            <person name="Shiryaev A."/>
            <person name="Soop K."/>
            <person name="Spirin V."/>
            <person name="Szebenyi C."/>
            <person name="Tomsovsky M."/>
            <person name="Tulloss R.E."/>
            <person name="Uehling J."/>
            <person name="Grigoriev I.V."/>
            <person name="Vagvolgyi C."/>
            <person name="Papp T."/>
            <person name="Martin F.M."/>
            <person name="Miettinen O."/>
            <person name="Hibbett D.S."/>
            <person name="Nagy L.G."/>
        </authorList>
    </citation>
    <scope>NUCLEOTIDE SEQUENCE [LARGE SCALE GENOMIC DNA]</scope>
    <source>
        <strain evidence="1 2">NL-1719</strain>
    </source>
</reference>
<keyword evidence="2" id="KW-1185">Reference proteome</keyword>
<evidence type="ECO:0000313" key="1">
    <source>
        <dbReference type="EMBL" id="TFK58398.1"/>
    </source>
</evidence>
<name>A0ACD2ZXX3_9AGAR</name>
<organism evidence="1 2">
    <name type="scientific">Pluteus cervinus</name>
    <dbReference type="NCBI Taxonomy" id="181527"/>
    <lineage>
        <taxon>Eukaryota</taxon>
        <taxon>Fungi</taxon>
        <taxon>Dikarya</taxon>
        <taxon>Basidiomycota</taxon>
        <taxon>Agaricomycotina</taxon>
        <taxon>Agaricomycetes</taxon>
        <taxon>Agaricomycetidae</taxon>
        <taxon>Agaricales</taxon>
        <taxon>Pluteineae</taxon>
        <taxon>Pluteaceae</taxon>
        <taxon>Pluteus</taxon>
    </lineage>
</organism>
<evidence type="ECO:0000313" key="2">
    <source>
        <dbReference type="Proteomes" id="UP000308600"/>
    </source>
</evidence>
<accession>A0ACD2ZXX3</accession>
<proteinExistence type="predicted"/>